<evidence type="ECO:0008006" key="3">
    <source>
        <dbReference type="Google" id="ProtNLM"/>
    </source>
</evidence>
<gene>
    <name evidence="1" type="ORF">PMG25_12005</name>
</gene>
<keyword evidence="2" id="KW-1185">Reference proteome</keyword>
<dbReference type="Proteomes" id="UP001235849">
    <property type="component" value="Unassembled WGS sequence"/>
</dbReference>
<accession>A0ABT7B975</accession>
<dbReference type="EMBL" id="JAQOSO010000068">
    <property type="protein sequence ID" value="MDJ1174818.1"/>
    <property type="molecule type" value="Genomic_DNA"/>
</dbReference>
<evidence type="ECO:0000313" key="2">
    <source>
        <dbReference type="Proteomes" id="UP001235849"/>
    </source>
</evidence>
<name>A0ABT7B975_9CYAN</name>
<evidence type="ECO:0000313" key="1">
    <source>
        <dbReference type="EMBL" id="MDJ1174818.1"/>
    </source>
</evidence>
<reference evidence="1 2" key="1">
    <citation type="submission" date="2023-01" db="EMBL/GenBank/DDBJ databases">
        <title>Novel diversity within Roseofilum (Cyanobacteria; Desertifilaceae) from marine benthic mats with descriptions of four novel species.</title>
        <authorList>
            <person name="Wang Y."/>
            <person name="Berthold D.E."/>
            <person name="Hu J."/>
            <person name="Lefler F.W."/>
            <person name="Laughinghouse H.D. IV."/>
        </authorList>
    </citation>
    <scope>NUCLEOTIDE SEQUENCE [LARGE SCALE GENOMIC DNA]</scope>
    <source>
        <strain evidence="1 2">BLCC-M114</strain>
    </source>
</reference>
<proteinExistence type="predicted"/>
<comment type="caution">
    <text evidence="1">The sequence shown here is derived from an EMBL/GenBank/DDBJ whole genome shotgun (WGS) entry which is preliminary data.</text>
</comment>
<protein>
    <recommendedName>
        <fullName evidence="3">Transposase</fullName>
    </recommendedName>
</protein>
<sequence length="55" mass="6471">MKNKVISSNSQTDWQRLDRMTDDEIDFSDCPELTPELFAKAVVRKNRRTHGSKFQ</sequence>
<organism evidence="1 2">
    <name type="scientific">Roseofilum capinflatum BLCC-M114</name>
    <dbReference type="NCBI Taxonomy" id="3022440"/>
    <lineage>
        <taxon>Bacteria</taxon>
        <taxon>Bacillati</taxon>
        <taxon>Cyanobacteriota</taxon>
        <taxon>Cyanophyceae</taxon>
        <taxon>Desertifilales</taxon>
        <taxon>Desertifilaceae</taxon>
        <taxon>Roseofilum</taxon>
        <taxon>Roseofilum capinflatum</taxon>
    </lineage>
</organism>